<evidence type="ECO:0000313" key="3">
    <source>
        <dbReference type="Proteomes" id="UP000235778"/>
    </source>
</evidence>
<comment type="caution">
    <text evidence="2">The sequence shown here is derived from an EMBL/GenBank/DDBJ whole genome shotgun (WGS) entry which is preliminary data.</text>
</comment>
<protein>
    <submittedName>
        <fullName evidence="2">Uncharacterized protein</fullName>
    </submittedName>
</protein>
<evidence type="ECO:0000256" key="1">
    <source>
        <dbReference type="SAM" id="SignalP"/>
    </source>
</evidence>
<sequence length="1194" mass="133589">MKIYTKSTASRILQLGVALGVSSPVQAVNLTWDNHDLNDELFATYHCQSGYDNSRNPEQCLWSEPEATTPQCGRGQTLNAAKTQCITTKPAVKYCAAGGVLQDGNRCKKTVSRGVAKLGYSPGQADVYVEGSNGVPSFRPDLRLYETSSSYRRKFSYGGWDYTYKGGWPGTSNSCYDDYCYDAYKRSKIVVEAALNRCSTGYNLQGTNCIKTVAAKPACKIGFELVDYDGVLKCGLSKRARRSNTVDDALDSLYLSKAGNEDAAFRYLDKLYRIDETTGQFISTRFSFNGDFDFASLFTEEDRDQVSNAIAAFEAAYLVHPEYPILGEYILDAELYEVTVAVMQAQALMDSARMRLVSSTGNVVDELNFNQDAFALLEQAVSQYLDRISLHREDLVAFSPNRDQDVPFAYNPQTGEKTLFSSSQDGFFRGYKDVRFVYGAMEKASQALLRQARFMTAQGYDNTERENLIQTITQWQQDFERQDQELQALFRPGHNEFVNSSTAKQAGLDKDILSAQTAAVRLEQAKVWLRGESSLLNLEDNALFIVNNNTEFDSFDWFLNKLKAPLGAFERLVQSYHAAQQRQTNMSVSADAVAANFNARSEQFQQKLFGLTGWTTKPCPSNQDVCYTSSNIEKGILKPEKGSLLYNQISTIHGAKLNIERMFGEYERKLGAIDIEIDRLVLVSDVIQSKADLIIDYGEKQEQIAVKIAKLQAEAAKKKGKMGAFTSGLTAIVGVATGNPMLVLASVNSMVETTNAASADASMANSIGGLQGLSQRLAAEERAKLTLLDGDISVINSAALIENMWLDINRLEYDIALAQHNAQLEVQRYQGLLNDTLFTLQQQNSFNASLSERYFADPIHSEALSQELLNAEHALLDTQRQLFYATNALEYKWMESFDFEGQRGRDVLFSLTTKQQFEDYLVALEDFDNTQNMGSTSVQQHTDVFSLKRDVMGYEDVFDEYGTERAVYPNPNTEVGGLVTASEAFRYQLSQKRSTRYPSYLDLSFATNKTAGDTLLFRGPEVLEGAKDNNCLVDTGTYMDKIESVAINIKNESGASNKKALPATLYYGGVSLFRTRAVGKVFDQGLAAENEFLNFPVQFWNTLQEPYSYLNSSKTSMMARVDQNIPLTFNSAFQERSVAATNWRLKLAIGSERRPVLDINEIEDIELIFKHRYADRDFPEDCISDDGEWGDDDW</sequence>
<accession>A0A2N7BQ83</accession>
<organism evidence="2 3">
    <name type="scientific">Vibrio lentus</name>
    <dbReference type="NCBI Taxonomy" id="136468"/>
    <lineage>
        <taxon>Bacteria</taxon>
        <taxon>Pseudomonadati</taxon>
        <taxon>Pseudomonadota</taxon>
        <taxon>Gammaproteobacteria</taxon>
        <taxon>Vibrionales</taxon>
        <taxon>Vibrionaceae</taxon>
        <taxon>Vibrio</taxon>
    </lineage>
</organism>
<dbReference type="Proteomes" id="UP000235778">
    <property type="component" value="Unassembled WGS sequence"/>
</dbReference>
<gene>
    <name evidence="2" type="ORF">BCV30_12335</name>
</gene>
<dbReference type="EMBL" id="MCSI01000138">
    <property type="protein sequence ID" value="PME61011.1"/>
    <property type="molecule type" value="Genomic_DNA"/>
</dbReference>
<feature type="signal peptide" evidence="1">
    <location>
        <begin position="1"/>
        <end position="27"/>
    </location>
</feature>
<keyword evidence="1" id="KW-0732">Signal</keyword>
<dbReference type="AlphaFoldDB" id="A0A2N7BQ83"/>
<evidence type="ECO:0000313" key="2">
    <source>
        <dbReference type="EMBL" id="PME61011.1"/>
    </source>
</evidence>
<reference evidence="3" key="1">
    <citation type="submission" date="2016-07" db="EMBL/GenBank/DDBJ databases">
        <title>Nontailed viruses are major unrecognized killers of bacteria in the ocean.</title>
        <authorList>
            <person name="Kauffman K."/>
            <person name="Hussain F."/>
            <person name="Yang J."/>
            <person name="Arevalo P."/>
            <person name="Brown J."/>
            <person name="Cutler M."/>
            <person name="Kelly L."/>
            <person name="Polz M.F."/>
        </authorList>
    </citation>
    <scope>NUCLEOTIDE SEQUENCE [LARGE SCALE GENOMIC DNA]</scope>
    <source>
        <strain evidence="3">10N.286.55.C1</strain>
    </source>
</reference>
<feature type="chain" id="PRO_5014898687" evidence="1">
    <location>
        <begin position="28"/>
        <end position="1194"/>
    </location>
</feature>
<name>A0A2N7BQ83_9VIBR</name>
<proteinExistence type="predicted"/>
<dbReference type="RefSeq" id="WP_102269079.1">
    <property type="nucleotide sequence ID" value="NZ_MCSH01000169.1"/>
</dbReference>